<proteinExistence type="predicted"/>
<dbReference type="InParanoid" id="A0A5K4F9Y1"/>
<reference evidence="2" key="2">
    <citation type="submission" date="2019-11" db="UniProtKB">
        <authorList>
            <consortium name="WormBaseParasite"/>
        </authorList>
    </citation>
    <scope>IDENTIFICATION</scope>
    <source>
        <strain evidence="2">Puerto Rican</strain>
    </source>
</reference>
<dbReference type="Proteomes" id="UP000008854">
    <property type="component" value="Unassembled WGS sequence"/>
</dbReference>
<accession>A0A5K4F9Y1</accession>
<dbReference type="WBParaSite" id="Smp_330680.1">
    <property type="protein sequence ID" value="Smp_330680.1"/>
    <property type="gene ID" value="Smp_330680"/>
</dbReference>
<evidence type="ECO:0000313" key="2">
    <source>
        <dbReference type="WBParaSite" id="Smp_330680.1"/>
    </source>
</evidence>
<dbReference type="AlphaFoldDB" id="A0A5K4F9Y1"/>
<organism evidence="1 2">
    <name type="scientific">Schistosoma mansoni</name>
    <name type="common">Blood fluke</name>
    <dbReference type="NCBI Taxonomy" id="6183"/>
    <lineage>
        <taxon>Eukaryota</taxon>
        <taxon>Metazoa</taxon>
        <taxon>Spiralia</taxon>
        <taxon>Lophotrochozoa</taxon>
        <taxon>Platyhelminthes</taxon>
        <taxon>Trematoda</taxon>
        <taxon>Digenea</taxon>
        <taxon>Strigeidida</taxon>
        <taxon>Schistosomatoidea</taxon>
        <taxon>Schistosomatidae</taxon>
        <taxon>Schistosoma</taxon>
    </lineage>
</organism>
<keyword evidence="1" id="KW-1185">Reference proteome</keyword>
<sequence length="65" mass="8009">MELRSRIVATLFMHKYAFSSNKQHQKSKNETEPFKSVYDYLEQGPYWSFCYQFTQISCQEYYVFR</sequence>
<protein>
    <submittedName>
        <fullName evidence="2">Uncharacterized protein</fullName>
    </submittedName>
</protein>
<evidence type="ECO:0000313" key="1">
    <source>
        <dbReference type="Proteomes" id="UP000008854"/>
    </source>
</evidence>
<name>A0A5K4F9Y1_SCHMA</name>
<reference evidence="1" key="1">
    <citation type="journal article" date="2012" name="PLoS Negl. Trop. Dis.">
        <title>A systematically improved high quality genome and transcriptome of the human blood fluke Schistosoma mansoni.</title>
        <authorList>
            <person name="Protasio A.V."/>
            <person name="Tsai I.J."/>
            <person name="Babbage A."/>
            <person name="Nichol S."/>
            <person name="Hunt M."/>
            <person name="Aslett M.A."/>
            <person name="De Silva N."/>
            <person name="Velarde G.S."/>
            <person name="Anderson T.J."/>
            <person name="Clark R.C."/>
            <person name="Davidson C."/>
            <person name="Dillon G.P."/>
            <person name="Holroyd N.E."/>
            <person name="LoVerde P.T."/>
            <person name="Lloyd C."/>
            <person name="McQuillan J."/>
            <person name="Oliveira G."/>
            <person name="Otto T.D."/>
            <person name="Parker-Manuel S.J."/>
            <person name="Quail M.A."/>
            <person name="Wilson R.A."/>
            <person name="Zerlotini A."/>
            <person name="Dunne D.W."/>
            <person name="Berriman M."/>
        </authorList>
    </citation>
    <scope>NUCLEOTIDE SEQUENCE [LARGE SCALE GENOMIC DNA]</scope>
    <source>
        <strain evidence="1">Puerto Rican</strain>
    </source>
</reference>